<reference evidence="2" key="1">
    <citation type="journal article" date="2020" name="Stud. Mycol.">
        <title>101 Dothideomycetes genomes: a test case for predicting lifestyles and emergence of pathogens.</title>
        <authorList>
            <person name="Haridas S."/>
            <person name="Albert R."/>
            <person name="Binder M."/>
            <person name="Bloem J."/>
            <person name="Labutti K."/>
            <person name="Salamov A."/>
            <person name="Andreopoulos B."/>
            <person name="Baker S."/>
            <person name="Barry K."/>
            <person name="Bills G."/>
            <person name="Bluhm B."/>
            <person name="Cannon C."/>
            <person name="Castanera R."/>
            <person name="Culley D."/>
            <person name="Daum C."/>
            <person name="Ezra D."/>
            <person name="Gonzalez J."/>
            <person name="Henrissat B."/>
            <person name="Kuo A."/>
            <person name="Liang C."/>
            <person name="Lipzen A."/>
            <person name="Lutzoni F."/>
            <person name="Magnuson J."/>
            <person name="Mondo S."/>
            <person name="Nolan M."/>
            <person name="Ohm R."/>
            <person name="Pangilinan J."/>
            <person name="Park H.-J."/>
            <person name="Ramirez L."/>
            <person name="Alfaro M."/>
            <person name="Sun H."/>
            <person name="Tritt A."/>
            <person name="Yoshinaga Y."/>
            <person name="Zwiers L.-H."/>
            <person name="Turgeon B."/>
            <person name="Goodwin S."/>
            <person name="Spatafora J."/>
            <person name="Crous P."/>
            <person name="Grigoriev I."/>
        </authorList>
    </citation>
    <scope>NUCLEOTIDE SEQUENCE</scope>
    <source>
        <strain evidence="2">CBS 130266</strain>
    </source>
</reference>
<dbReference type="GO" id="GO:0030638">
    <property type="term" value="P:polyketide metabolic process"/>
    <property type="evidence" value="ECO:0007669"/>
    <property type="project" value="InterPro"/>
</dbReference>
<evidence type="ECO:0000313" key="3">
    <source>
        <dbReference type="Proteomes" id="UP000800235"/>
    </source>
</evidence>
<evidence type="ECO:0000256" key="1">
    <source>
        <dbReference type="SAM" id="MobiDB-lite"/>
    </source>
</evidence>
<dbReference type="Proteomes" id="UP000800235">
    <property type="component" value="Unassembled WGS sequence"/>
</dbReference>
<dbReference type="InterPro" id="IPR032710">
    <property type="entry name" value="NTF2-like_dom_sf"/>
</dbReference>
<sequence length="401" mass="44996">MTSGNNFLSQFHNTIPRLYITAETDTMAEFDQVTLKHWRSEGFDITYLPYADGGEGYVEEILGIAGTLALGEFYGIVAYGDAAAVCLETFRTIQAGKLCVLVAYYPSSIPDPFREFPVNTRVLVHLAGEEVGVTRTQELLGIQGKRKTVRKSIPEGVGISGFIKKLAYPSYAYEGVEPGFAEWDLEEFDKVASRIAWTRSLDAVRKGFRAEVDIEKVWDEHVELEFVTRDPDKTMETMVARPYVNHVPTLTGGVGKKDLRRFYADYFIPSNPPSLKMRLISRTIGTDRVVDEMILSFKHTQEMPWMLPGVPPTNKSVEVALVSVVRVRGGKLEHEHIYWDQATVLVQLGLLDPKLIPDAFKDKVKMLPVAGAESARKVADEDSEPSNDLIPDWNEEEEEEG</sequence>
<dbReference type="OrthoDB" id="5440at2759"/>
<proteinExistence type="predicted"/>
<dbReference type="AlphaFoldDB" id="A0A9P4NY73"/>
<gene>
    <name evidence="2" type="ORF">EJ08DRAFT_658327</name>
</gene>
<comment type="caution">
    <text evidence="2">The sequence shown here is derived from an EMBL/GenBank/DDBJ whole genome shotgun (WGS) entry which is preliminary data.</text>
</comment>
<dbReference type="Gene3D" id="3.10.450.50">
    <property type="match status" value="1"/>
</dbReference>
<organism evidence="2 3">
    <name type="scientific">Tothia fuscella</name>
    <dbReference type="NCBI Taxonomy" id="1048955"/>
    <lineage>
        <taxon>Eukaryota</taxon>
        <taxon>Fungi</taxon>
        <taxon>Dikarya</taxon>
        <taxon>Ascomycota</taxon>
        <taxon>Pezizomycotina</taxon>
        <taxon>Dothideomycetes</taxon>
        <taxon>Pleosporomycetidae</taxon>
        <taxon>Venturiales</taxon>
        <taxon>Cylindrosympodiaceae</taxon>
        <taxon>Tothia</taxon>
    </lineage>
</organism>
<dbReference type="PANTHER" id="PTHR38436">
    <property type="entry name" value="POLYKETIDE CYCLASE SNOAL-LIKE DOMAIN"/>
    <property type="match status" value="1"/>
</dbReference>
<dbReference type="EMBL" id="MU007021">
    <property type="protein sequence ID" value="KAF2433443.1"/>
    <property type="molecule type" value="Genomic_DNA"/>
</dbReference>
<dbReference type="Pfam" id="PF07366">
    <property type="entry name" value="SnoaL"/>
    <property type="match status" value="1"/>
</dbReference>
<name>A0A9P4NY73_9PEZI</name>
<feature type="region of interest" description="Disordered" evidence="1">
    <location>
        <begin position="371"/>
        <end position="401"/>
    </location>
</feature>
<evidence type="ECO:0000313" key="2">
    <source>
        <dbReference type="EMBL" id="KAF2433443.1"/>
    </source>
</evidence>
<dbReference type="GO" id="GO:0016787">
    <property type="term" value="F:hydrolase activity"/>
    <property type="evidence" value="ECO:0007669"/>
    <property type="project" value="UniProtKB-KW"/>
</dbReference>
<accession>A0A9P4NY73</accession>
<dbReference type="PANTHER" id="PTHR38436:SF3">
    <property type="entry name" value="CARBOXYMETHYLENEBUTENOLIDASE-RELATED"/>
    <property type="match status" value="1"/>
</dbReference>
<keyword evidence="2" id="KW-0378">Hydrolase</keyword>
<dbReference type="InterPro" id="IPR009959">
    <property type="entry name" value="Cyclase_SnoaL-like"/>
</dbReference>
<keyword evidence="3" id="KW-1185">Reference proteome</keyword>
<protein>
    <submittedName>
        <fullName evidence="2">Dienelactone hydrolase-like protein</fullName>
    </submittedName>
</protein>
<dbReference type="SUPFAM" id="SSF54427">
    <property type="entry name" value="NTF2-like"/>
    <property type="match status" value="1"/>
</dbReference>